<dbReference type="PANTHER" id="PTHR43798">
    <property type="entry name" value="MONOACYLGLYCEROL LIPASE"/>
    <property type="match status" value="1"/>
</dbReference>
<comment type="caution">
    <text evidence="3">The sequence shown here is derived from an EMBL/GenBank/DDBJ whole genome shotgun (WGS) entry which is preliminary data.</text>
</comment>
<sequence length="370" mass="39159">MTVFDGIAARIVDTSRLHVNILERTGADPDTPAARTVVFVHGNVSSSLFWQEIMEDLPSDIRAIAVDLRGFGDTESLPVDATRGVRDFSDDLHAVIEALQLGPVHLVGWSMGGGVVMQYALEHPVLSLTLQAPVSPYGFGGTRRDGSRLTDDDAGCGGGGANPDFVARLTAHDTTDEAPTSPRSVFRSSYVSADYVTAHEDVWVESMLSTSTAEGNYPGDSVASENWPGFAAGASGVLNTMVPRYFDTSGIVDLPTKPPILWVHGTADAIVSDASFFDLNQLGKAGVIPGWPGEDVAAAQPMVSQTRDVLAAYQAAGGQVTELEVDGAGHAPHLDRPGVFRRALLQAIGYIGPQHNPSPPTESIILKSED</sequence>
<evidence type="ECO:0000313" key="4">
    <source>
        <dbReference type="Proteomes" id="UP001500540"/>
    </source>
</evidence>
<organism evidence="3 4">
    <name type="scientific">Microbacterium kribbense</name>
    <dbReference type="NCBI Taxonomy" id="433645"/>
    <lineage>
        <taxon>Bacteria</taxon>
        <taxon>Bacillati</taxon>
        <taxon>Actinomycetota</taxon>
        <taxon>Actinomycetes</taxon>
        <taxon>Micrococcales</taxon>
        <taxon>Microbacteriaceae</taxon>
        <taxon>Microbacterium</taxon>
    </lineage>
</organism>
<keyword evidence="3" id="KW-0378">Hydrolase</keyword>
<dbReference type="GO" id="GO:0016787">
    <property type="term" value="F:hydrolase activity"/>
    <property type="evidence" value="ECO:0007669"/>
    <property type="project" value="UniProtKB-KW"/>
</dbReference>
<accession>A0ABP7GJ93</accession>
<dbReference type="Pfam" id="PF00561">
    <property type="entry name" value="Abhydrolase_1"/>
    <property type="match status" value="1"/>
</dbReference>
<dbReference type="EMBL" id="BAABAF010000006">
    <property type="protein sequence ID" value="GAA3765560.1"/>
    <property type="molecule type" value="Genomic_DNA"/>
</dbReference>
<evidence type="ECO:0000259" key="2">
    <source>
        <dbReference type="Pfam" id="PF00561"/>
    </source>
</evidence>
<name>A0ABP7GJ93_9MICO</name>
<keyword evidence="4" id="KW-1185">Reference proteome</keyword>
<proteinExistence type="predicted"/>
<dbReference type="Proteomes" id="UP001500540">
    <property type="component" value="Unassembled WGS sequence"/>
</dbReference>
<dbReference type="RefSeq" id="WP_344782606.1">
    <property type="nucleotide sequence ID" value="NZ_BAABAF010000006.1"/>
</dbReference>
<dbReference type="Gene3D" id="3.40.50.1820">
    <property type="entry name" value="alpha/beta hydrolase"/>
    <property type="match status" value="1"/>
</dbReference>
<evidence type="ECO:0000313" key="3">
    <source>
        <dbReference type="EMBL" id="GAA3765560.1"/>
    </source>
</evidence>
<feature type="domain" description="AB hydrolase-1" evidence="2">
    <location>
        <begin position="36"/>
        <end position="133"/>
    </location>
</feature>
<dbReference type="InterPro" id="IPR029058">
    <property type="entry name" value="AB_hydrolase_fold"/>
</dbReference>
<evidence type="ECO:0000256" key="1">
    <source>
        <dbReference type="SAM" id="MobiDB-lite"/>
    </source>
</evidence>
<dbReference type="PANTHER" id="PTHR43798:SF27">
    <property type="entry name" value="HYDROLASE ALPHA_BETA HYDROLASE FOLD FAMILY"/>
    <property type="match status" value="1"/>
</dbReference>
<protein>
    <submittedName>
        <fullName evidence="3">Alpha/beta hydrolase</fullName>
    </submittedName>
</protein>
<feature type="region of interest" description="Disordered" evidence="1">
    <location>
        <begin position="351"/>
        <end position="370"/>
    </location>
</feature>
<reference evidence="4" key="1">
    <citation type="journal article" date="2019" name="Int. J. Syst. Evol. Microbiol.">
        <title>The Global Catalogue of Microorganisms (GCM) 10K type strain sequencing project: providing services to taxonomists for standard genome sequencing and annotation.</title>
        <authorList>
            <consortium name="The Broad Institute Genomics Platform"/>
            <consortium name="The Broad Institute Genome Sequencing Center for Infectious Disease"/>
            <person name="Wu L."/>
            <person name="Ma J."/>
        </authorList>
    </citation>
    <scope>NUCLEOTIDE SEQUENCE [LARGE SCALE GENOMIC DNA]</scope>
    <source>
        <strain evidence="4">JCM 16950</strain>
    </source>
</reference>
<dbReference type="InterPro" id="IPR050266">
    <property type="entry name" value="AB_hydrolase_sf"/>
</dbReference>
<dbReference type="SUPFAM" id="SSF53474">
    <property type="entry name" value="alpha/beta-Hydrolases"/>
    <property type="match status" value="1"/>
</dbReference>
<dbReference type="InterPro" id="IPR000073">
    <property type="entry name" value="AB_hydrolase_1"/>
</dbReference>
<dbReference type="PRINTS" id="PR00111">
    <property type="entry name" value="ABHYDROLASE"/>
</dbReference>
<gene>
    <name evidence="3" type="ORF">GCM10022240_17300</name>
</gene>